<evidence type="ECO:0000256" key="1">
    <source>
        <dbReference type="ARBA" id="ARBA00001954"/>
    </source>
</evidence>
<evidence type="ECO:0000256" key="11">
    <source>
        <dbReference type="ARBA" id="ARBA00038068"/>
    </source>
</evidence>
<evidence type="ECO:0000256" key="9">
    <source>
        <dbReference type="ARBA" id="ARBA00023163"/>
    </source>
</evidence>
<reference evidence="14 15" key="1">
    <citation type="submission" date="2020-10" db="EMBL/GenBank/DDBJ databases">
        <authorList>
            <person name="Klimov P.B."/>
            <person name="Dyachkov S.M."/>
            <person name="Chetverikov P.E."/>
        </authorList>
    </citation>
    <scope>NUCLEOTIDE SEQUENCE [LARGE SCALE GENOMIC DNA]</scope>
    <source>
        <strain evidence="14">BMOC 18-1129-001#AD2665</strain>
        <tissue evidence="14">Entire mites</tissue>
    </source>
</reference>
<accession>A0ABQ7SDB7</accession>
<gene>
    <name evidence="14" type="primary">jmjd6-b</name>
    <name evidence="14" type="ORF">GZH46_00001</name>
</gene>
<dbReference type="PROSITE" id="PS51184">
    <property type="entry name" value="JMJC"/>
    <property type="match status" value="1"/>
</dbReference>
<keyword evidence="5" id="KW-0223">Dioxygenase</keyword>
<evidence type="ECO:0000256" key="12">
    <source>
        <dbReference type="SAM" id="MobiDB-lite"/>
    </source>
</evidence>
<dbReference type="InterPro" id="IPR003347">
    <property type="entry name" value="JmjC_dom"/>
</dbReference>
<dbReference type="InterPro" id="IPR050910">
    <property type="entry name" value="JMJD6_ArgDemeth/LysHydrox"/>
</dbReference>
<proteinExistence type="inferred from homology"/>
<comment type="caution">
    <text evidence="14">The sequence shown here is derived from an EMBL/GenBank/DDBJ whole genome shotgun (WGS) entry which is preliminary data.</text>
</comment>
<dbReference type="SMART" id="SM00558">
    <property type="entry name" value="JmjC"/>
    <property type="match status" value="1"/>
</dbReference>
<feature type="compositionally biased region" description="Basic residues" evidence="12">
    <location>
        <begin position="391"/>
        <end position="402"/>
    </location>
</feature>
<comment type="subcellular location">
    <subcellularLocation>
        <location evidence="2">Nucleus</location>
    </subcellularLocation>
</comment>
<keyword evidence="3" id="KW-0479">Metal-binding</keyword>
<keyword evidence="9" id="KW-0804">Transcription</keyword>
<evidence type="ECO:0000256" key="8">
    <source>
        <dbReference type="ARBA" id="ARBA00023015"/>
    </source>
</evidence>
<evidence type="ECO:0000259" key="13">
    <source>
        <dbReference type="PROSITE" id="PS51184"/>
    </source>
</evidence>
<evidence type="ECO:0000313" key="14">
    <source>
        <dbReference type="EMBL" id="KAG9511414.1"/>
    </source>
</evidence>
<dbReference type="Pfam" id="PF02373">
    <property type="entry name" value="JmjC"/>
    <property type="match status" value="1"/>
</dbReference>
<dbReference type="Proteomes" id="UP000825002">
    <property type="component" value="Unassembled WGS sequence"/>
</dbReference>
<dbReference type="Gene3D" id="2.60.120.650">
    <property type="entry name" value="Cupin"/>
    <property type="match status" value="1"/>
</dbReference>
<feature type="non-terminal residue" evidence="14">
    <location>
        <position position="402"/>
    </location>
</feature>
<keyword evidence="4" id="KW-0156">Chromatin regulator</keyword>
<evidence type="ECO:0000256" key="7">
    <source>
        <dbReference type="ARBA" id="ARBA00023004"/>
    </source>
</evidence>
<dbReference type="PANTHER" id="PTHR12480">
    <property type="entry name" value="ARGININE DEMETHYLASE AND LYSYL-HYDROXYLASE JMJD"/>
    <property type="match status" value="1"/>
</dbReference>
<evidence type="ECO:0000256" key="4">
    <source>
        <dbReference type="ARBA" id="ARBA00022853"/>
    </source>
</evidence>
<name>A0ABQ7SDB7_9ACAR</name>
<feature type="compositionally biased region" description="Low complexity" evidence="12">
    <location>
        <begin position="346"/>
        <end position="369"/>
    </location>
</feature>
<keyword evidence="6" id="KW-0560">Oxidoreductase</keyword>
<dbReference type="Gene3D" id="1.20.1280.270">
    <property type="match status" value="1"/>
</dbReference>
<comment type="similarity">
    <text evidence="11">Belongs to the JMJD6 family.</text>
</comment>
<sequence length="402" mass="46677">MSILVTNHYDVPLPEPLLELIVSDSYDEWRALDLERYFDLDPYKVMLRDHVTRVDSNRVHHHEFVERFESKLRPCVIKGVTEEWRATKRWTIERLAHRYRNDKFKCGEDNRGYSVRLKMKYFVHYLRTSCDDSPLYVFDSVFGEHHSKKKLLKDYEVPKYFREDLFKLAGERRRPPYRWIVIGGPRSGTGIHIDPLGTSAWNALITGYKRWCLFPTETPRELVKLTSREGGKQCGEAVQWFSVVYPKTQLPSWPSQYRPIEILQKPGEVVFVPSGWWHAVVNLSETIAVTQNFVSSTNFPIVWHKTVRARKKFSQKWYDELKIHRPELASLADTVDITQSTGITTDSSSGSSSSSSSQSSSSSCCSSRSGRSDDSSHYDDDDSGQESLDKSKRKKSKMYHRN</sequence>
<evidence type="ECO:0000256" key="10">
    <source>
        <dbReference type="ARBA" id="ARBA00023242"/>
    </source>
</evidence>
<dbReference type="EMBL" id="JAIFTH010000003">
    <property type="protein sequence ID" value="KAG9511414.1"/>
    <property type="molecule type" value="Genomic_DNA"/>
</dbReference>
<dbReference type="SUPFAM" id="SSF51197">
    <property type="entry name" value="Clavaminate synthase-like"/>
    <property type="match status" value="1"/>
</dbReference>
<keyword evidence="7" id="KW-0408">Iron</keyword>
<feature type="region of interest" description="Disordered" evidence="12">
    <location>
        <begin position="341"/>
        <end position="402"/>
    </location>
</feature>
<protein>
    <submittedName>
        <fullName evidence="14">Bifunctional arginine demethylase and lysyl-hydroxylase JMJD6-B</fullName>
    </submittedName>
</protein>
<organism evidence="14 15">
    <name type="scientific">Fragariocoptes setiger</name>
    <dbReference type="NCBI Taxonomy" id="1670756"/>
    <lineage>
        <taxon>Eukaryota</taxon>
        <taxon>Metazoa</taxon>
        <taxon>Ecdysozoa</taxon>
        <taxon>Arthropoda</taxon>
        <taxon>Chelicerata</taxon>
        <taxon>Arachnida</taxon>
        <taxon>Acari</taxon>
        <taxon>Acariformes</taxon>
        <taxon>Trombidiformes</taxon>
        <taxon>Prostigmata</taxon>
        <taxon>Eupodina</taxon>
        <taxon>Eriophyoidea</taxon>
        <taxon>Phytoptidae</taxon>
        <taxon>Fragariocoptes</taxon>
    </lineage>
</organism>
<evidence type="ECO:0000256" key="5">
    <source>
        <dbReference type="ARBA" id="ARBA00022964"/>
    </source>
</evidence>
<dbReference type="PANTHER" id="PTHR12480:SF32">
    <property type="entry name" value="BIFUNCTIONAL ARGININE DEMETHYLASE AND LYSYL-HYDROXYLASE JMJD6"/>
    <property type="match status" value="1"/>
</dbReference>
<evidence type="ECO:0000313" key="15">
    <source>
        <dbReference type="Proteomes" id="UP000825002"/>
    </source>
</evidence>
<feature type="domain" description="JmjC" evidence="13">
    <location>
        <begin position="146"/>
        <end position="310"/>
    </location>
</feature>
<keyword evidence="8" id="KW-0805">Transcription regulation</keyword>
<evidence type="ECO:0000256" key="6">
    <source>
        <dbReference type="ARBA" id="ARBA00023002"/>
    </source>
</evidence>
<comment type="cofactor">
    <cofactor evidence="1">
        <name>Fe(2+)</name>
        <dbReference type="ChEBI" id="CHEBI:29033"/>
    </cofactor>
</comment>
<evidence type="ECO:0000256" key="3">
    <source>
        <dbReference type="ARBA" id="ARBA00022723"/>
    </source>
</evidence>
<keyword evidence="10" id="KW-0539">Nucleus</keyword>
<evidence type="ECO:0000256" key="2">
    <source>
        <dbReference type="ARBA" id="ARBA00004123"/>
    </source>
</evidence>
<keyword evidence="15" id="KW-1185">Reference proteome</keyword>